<evidence type="ECO:0000313" key="4">
    <source>
        <dbReference type="EMBL" id="EGG17917.1"/>
    </source>
</evidence>
<dbReference type="InterPro" id="IPR032675">
    <property type="entry name" value="LRR_dom_sf"/>
</dbReference>
<dbReference type="SUPFAM" id="SSF52075">
    <property type="entry name" value="Outer arm dynein light chain 1"/>
    <property type="match status" value="1"/>
</dbReference>
<dbReference type="InterPro" id="IPR020859">
    <property type="entry name" value="ROC"/>
</dbReference>
<proteinExistence type="predicted"/>
<reference evidence="5" key="1">
    <citation type="journal article" date="2011" name="Genome Res.">
        <title>Phylogeny-wide analysis of social amoeba genomes highlights ancient origins for complex intercellular communication.</title>
        <authorList>
            <person name="Heidel A.J."/>
            <person name="Lawal H.M."/>
            <person name="Felder M."/>
            <person name="Schilde C."/>
            <person name="Helps N.R."/>
            <person name="Tunggal B."/>
            <person name="Rivero F."/>
            <person name="John U."/>
            <person name="Schleicher M."/>
            <person name="Eichinger L."/>
            <person name="Platzer M."/>
            <person name="Noegel A.A."/>
            <person name="Schaap P."/>
            <person name="Gloeckner G."/>
        </authorList>
    </citation>
    <scope>NUCLEOTIDE SEQUENCE [LARGE SCALE GENOMIC DNA]</scope>
    <source>
        <strain evidence="5">SH3</strain>
    </source>
</reference>
<feature type="domain" description="Roc" evidence="3">
    <location>
        <begin position="347"/>
        <end position="525"/>
    </location>
</feature>
<dbReference type="InterPro" id="IPR027417">
    <property type="entry name" value="P-loop_NTPase"/>
</dbReference>
<organism evidence="4 5">
    <name type="scientific">Cavenderia fasciculata</name>
    <name type="common">Slime mold</name>
    <name type="synonym">Dictyostelium fasciculatum</name>
    <dbReference type="NCBI Taxonomy" id="261658"/>
    <lineage>
        <taxon>Eukaryota</taxon>
        <taxon>Amoebozoa</taxon>
        <taxon>Evosea</taxon>
        <taxon>Eumycetozoa</taxon>
        <taxon>Dictyostelia</taxon>
        <taxon>Acytosteliales</taxon>
        <taxon>Cavenderiaceae</taxon>
        <taxon>Cavenderia</taxon>
    </lineage>
</organism>
<dbReference type="Pfam" id="PF13855">
    <property type="entry name" value="LRR_8"/>
    <property type="match status" value="1"/>
</dbReference>
<dbReference type="GO" id="GO:0000166">
    <property type="term" value="F:nucleotide binding"/>
    <property type="evidence" value="ECO:0007669"/>
    <property type="project" value="UniProtKB-KW"/>
</dbReference>
<gene>
    <name evidence="4" type="ORF">DFA_08918</name>
</gene>
<dbReference type="InterPro" id="IPR001611">
    <property type="entry name" value="Leu-rich_rpt"/>
</dbReference>
<dbReference type="Gene3D" id="3.80.10.10">
    <property type="entry name" value="Ribonuclease Inhibitor"/>
    <property type="match status" value="1"/>
</dbReference>
<evidence type="ECO:0000256" key="2">
    <source>
        <dbReference type="ARBA" id="ARBA00022741"/>
    </source>
</evidence>
<evidence type="ECO:0000313" key="5">
    <source>
        <dbReference type="Proteomes" id="UP000007797"/>
    </source>
</evidence>
<name>F4Q524_CACFS</name>
<keyword evidence="2" id="KW-0547">Nucleotide-binding</keyword>
<dbReference type="PROSITE" id="PS51450">
    <property type="entry name" value="LRR"/>
    <property type="match status" value="1"/>
</dbReference>
<dbReference type="AlphaFoldDB" id="F4Q524"/>
<protein>
    <recommendedName>
        <fullName evidence="3">Roc domain-containing protein</fullName>
    </recommendedName>
</protein>
<dbReference type="KEGG" id="dfa:DFA_08918"/>
<dbReference type="RefSeq" id="XP_004356401.1">
    <property type="nucleotide sequence ID" value="XM_004356348.1"/>
</dbReference>
<dbReference type="EMBL" id="GL883021">
    <property type="protein sequence ID" value="EGG17917.1"/>
    <property type="molecule type" value="Genomic_DNA"/>
</dbReference>
<evidence type="ECO:0000256" key="1">
    <source>
        <dbReference type="ARBA" id="ARBA00022737"/>
    </source>
</evidence>
<dbReference type="SUPFAM" id="SSF52540">
    <property type="entry name" value="P-loop containing nucleoside triphosphate hydrolases"/>
    <property type="match status" value="1"/>
</dbReference>
<accession>F4Q524</accession>
<keyword evidence="1" id="KW-0677">Repeat</keyword>
<dbReference type="OrthoDB" id="1728874at2759"/>
<dbReference type="Pfam" id="PF08477">
    <property type="entry name" value="Roc"/>
    <property type="match status" value="1"/>
</dbReference>
<dbReference type="Proteomes" id="UP000007797">
    <property type="component" value="Unassembled WGS sequence"/>
</dbReference>
<dbReference type="Gene3D" id="3.30.70.1390">
    <property type="entry name" value="ROC domain from the Parkinson's disease-associated leucine-rich repeat kinase 2"/>
    <property type="match status" value="1"/>
</dbReference>
<sequence length="626" mass="71223">MNIIKTTKCVPIVIELGIDAAADQQSVLFEQKFRAALQRQIESNGSPLAHIQGVDIELSFTLEPYKARAATQLPVDGADTPPRYPGKDVINLVPRQNKCQQYSPNESVVAVFYDGVGTQDVIEQKKDFLTTFLFDGSLDDRFDVVAQRVLGHFSNSNLYKIILSKFNAGDTQFIDRIFGLNDLPEEFIQQIDQVGKSIAMDFLISKDKIQISKYNGVLNIMNWLDNVKNSSSSSSTRPHVRLNLQDGGFVLFPEIPLKCWQNLIELDVENNKIKEISPAIKNMKQLKVLNIKNNCLDSFPIELCECPELKIIEFSNNPLFFVPKDSDAFYSTKNLLNFYSNTKKELKTEKWPFFKLMLFGDESSGKTSLLECIKGVKSAEPPAPTKLVSISKYYSKTNKFTFSAWDFSGNTKYRSVHQPLITPNGLYIITFDVTQDNWKDSVEYWLSQVSSVNFNQSDRSPSVFFVGTHTDTVKSDRLKSIENTFKQSLLPGKTSIASSLFFVSSKKEKGISDLKKSIYMEAQKRVTLVNGSHLLFERQLNHFTSTYYANQEDRNVIIVQKIEQMAPKSYVKSALSVINNLNESGIVVYRRPHIFINCEWFINELDTKVILEKDTLNITHVNNFFV</sequence>
<keyword evidence="5" id="KW-1185">Reference proteome</keyword>
<evidence type="ECO:0000259" key="3">
    <source>
        <dbReference type="PROSITE" id="PS51424"/>
    </source>
</evidence>
<dbReference type="PROSITE" id="PS51424">
    <property type="entry name" value="ROC"/>
    <property type="match status" value="1"/>
</dbReference>
<dbReference type="GeneID" id="14869536"/>
<dbReference type="PANTHER" id="PTHR47978">
    <property type="match status" value="1"/>
</dbReference>
<dbReference type="Gene3D" id="3.40.50.300">
    <property type="entry name" value="P-loop containing nucleotide triphosphate hydrolases"/>
    <property type="match status" value="1"/>
</dbReference>